<dbReference type="Proteomes" id="UP001210380">
    <property type="component" value="Unassembled WGS sequence"/>
</dbReference>
<keyword evidence="1" id="KW-0805">Transcription regulation</keyword>
<dbReference type="EMBL" id="JAQGLA010000009">
    <property type="protein sequence ID" value="MDA3625548.1"/>
    <property type="molecule type" value="Genomic_DNA"/>
</dbReference>
<dbReference type="CDD" id="cd07377">
    <property type="entry name" value="WHTH_GntR"/>
    <property type="match status" value="1"/>
</dbReference>
<evidence type="ECO:0000313" key="5">
    <source>
        <dbReference type="EMBL" id="MDA3625548.1"/>
    </source>
</evidence>
<dbReference type="InterPro" id="IPR036388">
    <property type="entry name" value="WH-like_DNA-bd_sf"/>
</dbReference>
<evidence type="ECO:0000256" key="2">
    <source>
        <dbReference type="ARBA" id="ARBA00023125"/>
    </source>
</evidence>
<organism evidence="5 6">
    <name type="scientific">Saccharopolyspora oryzae</name>
    <dbReference type="NCBI Taxonomy" id="2997343"/>
    <lineage>
        <taxon>Bacteria</taxon>
        <taxon>Bacillati</taxon>
        <taxon>Actinomycetota</taxon>
        <taxon>Actinomycetes</taxon>
        <taxon>Pseudonocardiales</taxon>
        <taxon>Pseudonocardiaceae</taxon>
        <taxon>Saccharopolyspora</taxon>
    </lineage>
</organism>
<comment type="caution">
    <text evidence="5">The sequence shown here is derived from an EMBL/GenBank/DDBJ whole genome shotgun (WGS) entry which is preliminary data.</text>
</comment>
<gene>
    <name evidence="5" type="ORF">OU415_08875</name>
</gene>
<dbReference type="InterPro" id="IPR000524">
    <property type="entry name" value="Tscrpt_reg_HTH_GntR"/>
</dbReference>
<proteinExistence type="predicted"/>
<keyword evidence="2" id="KW-0238">DNA-binding</keyword>
<name>A0ABT4UVG6_9PSEU</name>
<dbReference type="Pfam" id="PF07729">
    <property type="entry name" value="FCD"/>
    <property type="match status" value="1"/>
</dbReference>
<dbReference type="SUPFAM" id="SSF46785">
    <property type="entry name" value="Winged helix' DNA-binding domain"/>
    <property type="match status" value="1"/>
</dbReference>
<protein>
    <submittedName>
        <fullName evidence="5">GntR family transcriptional regulator</fullName>
    </submittedName>
</protein>
<feature type="domain" description="HTH gntR-type" evidence="4">
    <location>
        <begin position="22"/>
        <end position="89"/>
    </location>
</feature>
<dbReference type="InterPro" id="IPR008920">
    <property type="entry name" value="TF_FadR/GntR_C"/>
</dbReference>
<dbReference type="SUPFAM" id="SSF48008">
    <property type="entry name" value="GntR ligand-binding domain-like"/>
    <property type="match status" value="1"/>
</dbReference>
<dbReference type="SMART" id="SM00345">
    <property type="entry name" value="HTH_GNTR"/>
    <property type="match status" value="1"/>
</dbReference>
<dbReference type="InterPro" id="IPR036390">
    <property type="entry name" value="WH_DNA-bd_sf"/>
</dbReference>
<keyword evidence="3" id="KW-0804">Transcription</keyword>
<accession>A0ABT4UVG6</accession>
<sequence>MPTGKEPGRITAAEARSRLVRVKTSDAVAESILDMLFSGELKAGDRVDLDAISRELGVSRVPVREALVALERDGLVEIPYHRGVFVARFDAGTIREGFELYALLSALTSSRVARSGDPEVLAELERAVAAVDEATEYREFEECEREFRRIINVASAGPRLRATLRGFGGLVPVASRLSMARSVDIERRLVHQEYEAIRRGDADASAASAVEHIKLLGEYAVETLRSRGVIGDEPDDETGPDELLQALAVLDGKRGKGKRGKGGT</sequence>
<dbReference type="RefSeq" id="WP_270948124.1">
    <property type="nucleotide sequence ID" value="NZ_JAQGLA010000009.1"/>
</dbReference>
<dbReference type="Gene3D" id="1.20.120.530">
    <property type="entry name" value="GntR ligand-binding domain-like"/>
    <property type="match status" value="1"/>
</dbReference>
<evidence type="ECO:0000259" key="4">
    <source>
        <dbReference type="PROSITE" id="PS50949"/>
    </source>
</evidence>
<dbReference type="PROSITE" id="PS50949">
    <property type="entry name" value="HTH_GNTR"/>
    <property type="match status" value="1"/>
</dbReference>
<evidence type="ECO:0000256" key="3">
    <source>
        <dbReference type="ARBA" id="ARBA00023163"/>
    </source>
</evidence>
<dbReference type="InterPro" id="IPR011711">
    <property type="entry name" value="GntR_C"/>
</dbReference>
<keyword evidence="6" id="KW-1185">Reference proteome</keyword>
<reference evidence="5 6" key="1">
    <citation type="submission" date="2022-11" db="EMBL/GenBank/DDBJ databases">
        <title>Draft genome sequence of Saccharopolyspora sp. WRP15-2 isolated from rhizosphere soils of wild rice in Thailand.</title>
        <authorList>
            <person name="Duangmal K."/>
            <person name="Kammanee S."/>
            <person name="Muangham S."/>
        </authorList>
    </citation>
    <scope>NUCLEOTIDE SEQUENCE [LARGE SCALE GENOMIC DNA]</scope>
    <source>
        <strain evidence="5 6">WRP15-2</strain>
    </source>
</reference>
<dbReference type="Pfam" id="PF00392">
    <property type="entry name" value="GntR"/>
    <property type="match status" value="1"/>
</dbReference>
<evidence type="ECO:0000313" key="6">
    <source>
        <dbReference type="Proteomes" id="UP001210380"/>
    </source>
</evidence>
<dbReference type="PANTHER" id="PTHR43537">
    <property type="entry name" value="TRANSCRIPTIONAL REGULATOR, GNTR FAMILY"/>
    <property type="match status" value="1"/>
</dbReference>
<dbReference type="PANTHER" id="PTHR43537:SF45">
    <property type="entry name" value="GNTR FAMILY REGULATORY PROTEIN"/>
    <property type="match status" value="1"/>
</dbReference>
<dbReference type="Gene3D" id="1.10.10.10">
    <property type="entry name" value="Winged helix-like DNA-binding domain superfamily/Winged helix DNA-binding domain"/>
    <property type="match status" value="1"/>
</dbReference>
<dbReference type="SMART" id="SM00895">
    <property type="entry name" value="FCD"/>
    <property type="match status" value="1"/>
</dbReference>
<evidence type="ECO:0000256" key="1">
    <source>
        <dbReference type="ARBA" id="ARBA00023015"/>
    </source>
</evidence>